<keyword evidence="16" id="KW-0175">Coiled coil</keyword>
<comment type="catalytic activity">
    <reaction evidence="13">
        <text>L-lysine(in) = L-lysine(out)</text>
        <dbReference type="Rhea" id="RHEA:70935"/>
        <dbReference type="ChEBI" id="CHEBI:32551"/>
    </reaction>
</comment>
<evidence type="ECO:0000256" key="4">
    <source>
        <dbReference type="ARBA" id="ARBA00010801"/>
    </source>
</evidence>
<feature type="transmembrane region" description="Helical" evidence="18">
    <location>
        <begin position="1303"/>
        <end position="1322"/>
    </location>
</feature>
<evidence type="ECO:0000256" key="10">
    <source>
        <dbReference type="ARBA" id="ARBA00023136"/>
    </source>
</evidence>
<keyword evidence="10 18" id="KW-0472">Membrane</keyword>
<evidence type="ECO:0000256" key="11">
    <source>
        <dbReference type="ARBA" id="ARBA00023180"/>
    </source>
</evidence>
<feature type="compositionally biased region" description="Basic and acidic residues" evidence="17">
    <location>
        <begin position="529"/>
        <end position="543"/>
    </location>
</feature>
<feature type="region of interest" description="Disordered" evidence="17">
    <location>
        <begin position="126"/>
        <end position="204"/>
    </location>
</feature>
<dbReference type="Pfam" id="PF13520">
    <property type="entry name" value="AA_permease_2"/>
    <property type="match status" value="1"/>
</dbReference>
<evidence type="ECO:0000256" key="16">
    <source>
        <dbReference type="SAM" id="Coils"/>
    </source>
</evidence>
<dbReference type="GO" id="GO:0045944">
    <property type="term" value="P:positive regulation of transcription by RNA polymerase II"/>
    <property type="evidence" value="ECO:0007669"/>
    <property type="project" value="TreeGrafter"/>
</dbReference>
<feature type="transmembrane region" description="Helical" evidence="18">
    <location>
        <begin position="1383"/>
        <end position="1403"/>
    </location>
</feature>
<dbReference type="InterPro" id="IPR022783">
    <property type="entry name" value="GCFC_dom"/>
</dbReference>
<dbReference type="Pfam" id="PF07842">
    <property type="entry name" value="GCFC"/>
    <property type="match status" value="1"/>
</dbReference>
<keyword evidence="7 18" id="KW-0812">Transmembrane</keyword>
<feature type="transmembrane region" description="Helical" evidence="18">
    <location>
        <begin position="1055"/>
        <end position="1072"/>
    </location>
</feature>
<feature type="transmembrane region" description="Helical" evidence="18">
    <location>
        <begin position="986"/>
        <end position="1012"/>
    </location>
</feature>
<evidence type="ECO:0000256" key="9">
    <source>
        <dbReference type="ARBA" id="ARBA00022989"/>
    </source>
</evidence>
<evidence type="ECO:0000256" key="18">
    <source>
        <dbReference type="SAM" id="Phobius"/>
    </source>
</evidence>
<dbReference type="GO" id="GO:0061459">
    <property type="term" value="F:L-arginine transmembrane transporter activity"/>
    <property type="evidence" value="ECO:0007669"/>
    <property type="project" value="UniProtKB-ARBA"/>
</dbReference>
<feature type="transmembrane region" description="Helical" evidence="18">
    <location>
        <begin position="1140"/>
        <end position="1160"/>
    </location>
</feature>
<dbReference type="GO" id="GO:0005634">
    <property type="term" value="C:nucleus"/>
    <property type="evidence" value="ECO:0007669"/>
    <property type="project" value="UniProtKB-SubCell"/>
</dbReference>
<name>A0AAD9E135_9TELE</name>
<evidence type="ECO:0000256" key="6">
    <source>
        <dbReference type="ARBA" id="ARBA00022475"/>
    </source>
</evidence>
<evidence type="ECO:0000259" key="19">
    <source>
        <dbReference type="Pfam" id="PF07842"/>
    </source>
</evidence>
<feature type="region of interest" description="Disordered" evidence="17">
    <location>
        <begin position="1"/>
        <end position="113"/>
    </location>
</feature>
<comment type="catalytic activity">
    <reaction evidence="14">
        <text>L-arginine(in) = L-arginine(out)</text>
        <dbReference type="Rhea" id="RHEA:32143"/>
        <dbReference type="ChEBI" id="CHEBI:32682"/>
    </reaction>
</comment>
<dbReference type="Pfam" id="PF13906">
    <property type="entry name" value="AA_permease_C"/>
    <property type="match status" value="1"/>
</dbReference>
<feature type="compositionally biased region" description="Low complexity" evidence="17">
    <location>
        <begin position="25"/>
        <end position="35"/>
    </location>
</feature>
<gene>
    <name evidence="21" type="ORF">P4O66_005710</name>
</gene>
<protein>
    <recommendedName>
        <fullName evidence="23">Cationic amino acid transporter C-terminal domain-containing protein</fullName>
    </recommendedName>
</protein>
<organism evidence="21 22">
    <name type="scientific">Electrophorus voltai</name>
    <dbReference type="NCBI Taxonomy" id="2609070"/>
    <lineage>
        <taxon>Eukaryota</taxon>
        <taxon>Metazoa</taxon>
        <taxon>Chordata</taxon>
        <taxon>Craniata</taxon>
        <taxon>Vertebrata</taxon>
        <taxon>Euteleostomi</taxon>
        <taxon>Actinopterygii</taxon>
        <taxon>Neopterygii</taxon>
        <taxon>Teleostei</taxon>
        <taxon>Ostariophysi</taxon>
        <taxon>Gymnotiformes</taxon>
        <taxon>Gymnotoidei</taxon>
        <taxon>Gymnotidae</taxon>
        <taxon>Electrophorus</taxon>
    </lineage>
</organism>
<dbReference type="FunFam" id="1.20.1740.10:FF:000024">
    <property type="entry name" value="High affinity cationic amino acid transporter 1"/>
    <property type="match status" value="1"/>
</dbReference>
<comment type="subcellular location">
    <subcellularLocation>
        <location evidence="2">Cell membrane</location>
        <topology evidence="2">Multi-pass membrane protein</topology>
    </subcellularLocation>
    <subcellularLocation>
        <location evidence="1">Nucleus</location>
    </subcellularLocation>
</comment>
<feature type="compositionally biased region" description="Acidic residues" evidence="17">
    <location>
        <begin position="165"/>
        <end position="181"/>
    </location>
</feature>
<comment type="similarity">
    <text evidence="3">Belongs to the amino acid-polyamine-organocation (APC) superfamily. Cationic amino acid transporter (CAT) (TC 2.A.3.3) family.</text>
</comment>
<dbReference type="PANTHER" id="PTHR12214">
    <property type="entry name" value="GC-RICH SEQUENCE DNA-BINDING FACTOR"/>
    <property type="match status" value="1"/>
</dbReference>
<dbReference type="Gene3D" id="1.20.1740.10">
    <property type="entry name" value="Amino acid/polyamine transporter I"/>
    <property type="match status" value="2"/>
</dbReference>
<dbReference type="GO" id="GO:0000398">
    <property type="term" value="P:mRNA splicing, via spliceosome"/>
    <property type="evidence" value="ECO:0007669"/>
    <property type="project" value="InterPro"/>
</dbReference>
<feature type="transmembrane region" description="Helical" evidence="18">
    <location>
        <begin position="1468"/>
        <end position="1489"/>
    </location>
</feature>
<keyword evidence="8" id="KW-0029">Amino-acid transport</keyword>
<feature type="transmembrane region" description="Helical" evidence="18">
    <location>
        <begin position="1409"/>
        <end position="1431"/>
    </location>
</feature>
<evidence type="ECO:0000256" key="5">
    <source>
        <dbReference type="ARBA" id="ARBA00022448"/>
    </source>
</evidence>
<comment type="catalytic activity">
    <reaction evidence="15">
        <text>L-ornithine(in) = L-ornithine(out)</text>
        <dbReference type="Rhea" id="RHEA:71199"/>
        <dbReference type="ChEBI" id="CHEBI:46911"/>
    </reaction>
</comment>
<feature type="domain" description="Cationic amino acid transporter C-terminal" evidence="20">
    <location>
        <begin position="1441"/>
        <end position="1491"/>
    </location>
</feature>
<feature type="compositionally biased region" description="Basic residues" evidence="17">
    <location>
        <begin position="1"/>
        <end position="11"/>
    </location>
</feature>
<feature type="transmembrane region" description="Helical" evidence="18">
    <location>
        <begin position="1228"/>
        <end position="1256"/>
    </location>
</feature>
<feature type="transmembrane region" description="Helical" evidence="18">
    <location>
        <begin position="1081"/>
        <end position="1099"/>
    </location>
</feature>
<feature type="compositionally biased region" description="Acidic residues" evidence="17">
    <location>
        <begin position="276"/>
        <end position="288"/>
    </location>
</feature>
<feature type="compositionally biased region" description="Basic and acidic residues" evidence="17">
    <location>
        <begin position="236"/>
        <end position="246"/>
    </location>
</feature>
<feature type="region of interest" description="Disordered" evidence="17">
    <location>
        <begin position="216"/>
        <end position="288"/>
    </location>
</feature>
<keyword evidence="6" id="KW-1003">Cell membrane</keyword>
<evidence type="ECO:0000256" key="14">
    <source>
        <dbReference type="ARBA" id="ARBA00034423"/>
    </source>
</evidence>
<reference evidence="21" key="1">
    <citation type="submission" date="2023-03" db="EMBL/GenBank/DDBJ databases">
        <title>Electrophorus voltai genome.</title>
        <authorList>
            <person name="Bian C."/>
        </authorList>
    </citation>
    <scope>NUCLEOTIDE SEQUENCE</scope>
    <source>
        <strain evidence="21">CB-2022</strain>
        <tissue evidence="21">Muscle</tissue>
    </source>
</reference>
<dbReference type="PANTHER" id="PTHR12214:SF2">
    <property type="entry name" value="PAX3- AND PAX7-BINDING PROTEIN 1"/>
    <property type="match status" value="1"/>
</dbReference>
<feature type="transmembrane region" description="Helical" evidence="18">
    <location>
        <begin position="1277"/>
        <end position="1297"/>
    </location>
</feature>
<evidence type="ECO:0000256" key="12">
    <source>
        <dbReference type="ARBA" id="ARBA00023242"/>
    </source>
</evidence>
<evidence type="ECO:0000259" key="20">
    <source>
        <dbReference type="Pfam" id="PF13906"/>
    </source>
</evidence>
<dbReference type="InterPro" id="IPR029485">
    <property type="entry name" value="CAT_C"/>
</dbReference>
<feature type="region of interest" description="Disordered" evidence="17">
    <location>
        <begin position="521"/>
        <end position="551"/>
    </location>
</feature>
<keyword evidence="12" id="KW-0539">Nucleus</keyword>
<evidence type="ECO:0000313" key="22">
    <source>
        <dbReference type="Proteomes" id="UP001239994"/>
    </source>
</evidence>
<dbReference type="Proteomes" id="UP001239994">
    <property type="component" value="Unassembled WGS sequence"/>
</dbReference>
<feature type="transmembrane region" description="Helical" evidence="18">
    <location>
        <begin position="1443"/>
        <end position="1462"/>
    </location>
</feature>
<evidence type="ECO:0000256" key="15">
    <source>
        <dbReference type="ARBA" id="ARBA00034450"/>
    </source>
</evidence>
<dbReference type="GO" id="GO:0003677">
    <property type="term" value="F:DNA binding"/>
    <property type="evidence" value="ECO:0007669"/>
    <property type="project" value="InterPro"/>
</dbReference>
<keyword evidence="9 18" id="KW-1133">Transmembrane helix</keyword>
<evidence type="ECO:0000256" key="17">
    <source>
        <dbReference type="SAM" id="MobiDB-lite"/>
    </source>
</evidence>
<feature type="domain" description="GCF C-terminal" evidence="19">
    <location>
        <begin position="582"/>
        <end position="795"/>
    </location>
</feature>
<evidence type="ECO:0000256" key="3">
    <source>
        <dbReference type="ARBA" id="ARBA00008572"/>
    </source>
</evidence>
<dbReference type="InterPro" id="IPR012890">
    <property type="entry name" value="GCFC2-like"/>
</dbReference>
<evidence type="ECO:0000313" key="21">
    <source>
        <dbReference type="EMBL" id="KAK1800493.1"/>
    </source>
</evidence>
<keyword evidence="11" id="KW-0325">Glycoprotein</keyword>
<keyword evidence="5" id="KW-0813">Transport</keyword>
<comment type="similarity">
    <text evidence="4">Belongs to the GCF family.</text>
</comment>
<dbReference type="GO" id="GO:0005886">
    <property type="term" value="C:plasma membrane"/>
    <property type="evidence" value="ECO:0007669"/>
    <property type="project" value="UniProtKB-SubCell"/>
</dbReference>
<dbReference type="InterPro" id="IPR004755">
    <property type="entry name" value="Cat_AA_permease"/>
</dbReference>
<evidence type="ECO:0000256" key="7">
    <source>
        <dbReference type="ARBA" id="ARBA00022692"/>
    </source>
</evidence>
<evidence type="ECO:0000256" key="1">
    <source>
        <dbReference type="ARBA" id="ARBA00004123"/>
    </source>
</evidence>
<feature type="coiled-coil region" evidence="16">
    <location>
        <begin position="392"/>
        <end position="419"/>
    </location>
</feature>
<sequence length="1541" mass="171504">MFKKAKRCNFRRRNDSDDEEKEEVQNQQQQQQQPQPCGPGLEDPDVSGADAAPGLGASVLSNHGNGLQPGLAKPSKERKKKKEGREEPKASLLSFNDDEEDSEVFRVKKSNHSKKIVKQLKKEYREEKTSYVVQDTSSRVDGRPALSGVAGKDEVVDSRGSSEQGEGEMEVDSIDEQEEDGEAKSSGGGAFTQTLSALSSLRPGEIPDAAFIHAARKRRQMARELGGDTPLVETEAQNKRLVREDEQGGSDDEDEKRIVFSGVRQKSQRQKIAEEIGIEGSDDEALDTGQDEEVSRWEQEQIRKGISIPQVQTNQPEDANTYYQGGYEAQPYGASYGMPYAYAPVGADGEGRPVKAESSVTHPVPSTSLTPITTALVKKRLTDRLSSMRQGRDASARRYEQIQQELQESTRSITSLEDSSLHTAEQYKFLQEMRGYVRDLLECFSEKVSAVLELEAAMHQLLRQRAVRRVQRRQDDIKDESAEFSSLSSKAVMAPNLDPFGRDRAAYQELSRQRRVAEREARRARRRQAREQSGKRVEHKEGLSSDDEETSTDITSFNLERDRILKESKKVFEDVVEDFHSLDCIKSRFEVWRKLYFTCYRDAYIGLCLPKLFNPLIRLQLIPWSPLEEDCPNFEYMLWFESLLFYGYEEESSEHPEDIDAGLLPAIVERVILPKLAVLAEQVWDPLSQSDTNRLVAFMRRLIKGYPTVLHGENRNMQELLRTVVMRTRRTLDDDVFMPLFPKNIMENKNSGPYLFSQRQFWSCVKLLGNILQWDGILSQGALKELAVDSTLNRYILSVLQTADVGEDSVEKCRRVVECFPVHWFSSLKGQQTLPQLENLCRFMKHLAASLYRSSLAASDIDKRNAREHIKEVVKLLGRLNALDHVGRAMVLQKLLGFGKQLLRVKVVDCSAEDSRLARCLNTFDLVALGVGSTLGAGVYVLAGAVARQNAGPAIVLSFLIAALASVLAGLCYAEFGARVPKTGSAYLYSYVTVGELWAFITGWNLILSYIIGTSSVARAWSATFDELIGRHIEQFCRQYMSMDAPGVLAEYPDVFAVAIIVSLTGLLAFGVKESAVVNKVFTCINVLVLLFMVVSGLVKGTLKNWHLIPAEVLNRTNSSGFNSTSETEVLPESLGEGGFMPFGFSGVLSGAATCFYAFVGFDCIATTGEEVKNPQRAIPIGIVSSLLICFVAYFGVSAALTMMMPYYMLDKNSPLPVAFTYVGWEGATYAVAVGSLCALSTSLLGSMFPLPRIVFAMARDGLLFSFLANVSERKTPVVATVVAGVMSAIMALLFDLKDLVDLMSIGTLLAYTLVAACVLVLRYQRDSPAPSYHMANMQEELELRDSFSEASTGILPGMEERFSFKTLLFPDHPEPSGLSGSVVNICASLLGFLILAFCILAVLGGRAIWSISTLSMIAVVCLLLTLIIWRQPENKSKLSFKVPLLPFVPVVSMFVNVYLMMQLDKGTWARFAVWMCIGFAIYFGYGIWHSSEGALVHSIPDEESDTCKSTCTRDGDSTSPEKEAFLCTRLEDRREDDGMF</sequence>
<accession>A0AAD9E135</accession>
<dbReference type="FunFam" id="1.20.1740.10:FF:000009">
    <property type="entry name" value="Low affinity cationic amino acid transporter 2"/>
    <property type="match status" value="1"/>
</dbReference>
<dbReference type="NCBIfam" id="TIGR00906">
    <property type="entry name" value="2A0303"/>
    <property type="match status" value="1"/>
</dbReference>
<evidence type="ECO:0008006" key="23">
    <source>
        <dbReference type="Google" id="ProtNLM"/>
    </source>
</evidence>
<dbReference type="EMBL" id="JAROKS010000010">
    <property type="protein sequence ID" value="KAK1800493.1"/>
    <property type="molecule type" value="Genomic_DNA"/>
</dbReference>
<evidence type="ECO:0000256" key="13">
    <source>
        <dbReference type="ARBA" id="ARBA00034422"/>
    </source>
</evidence>
<feature type="transmembrane region" description="Helical" evidence="18">
    <location>
        <begin position="1181"/>
        <end position="1208"/>
    </location>
</feature>
<keyword evidence="22" id="KW-1185">Reference proteome</keyword>
<proteinExistence type="inferred from homology"/>
<evidence type="ECO:0000256" key="2">
    <source>
        <dbReference type="ARBA" id="ARBA00004651"/>
    </source>
</evidence>
<feature type="transmembrane region" description="Helical" evidence="18">
    <location>
        <begin position="953"/>
        <end position="974"/>
    </location>
</feature>
<dbReference type="InterPro" id="IPR002293">
    <property type="entry name" value="AA/rel_permease1"/>
</dbReference>
<comment type="caution">
    <text evidence="21">The sequence shown here is derived from an EMBL/GenBank/DDBJ whole genome shotgun (WGS) entry which is preliminary data.</text>
</comment>
<evidence type="ECO:0000256" key="8">
    <source>
        <dbReference type="ARBA" id="ARBA00022970"/>
    </source>
</evidence>